<dbReference type="Proteomes" id="UP001153069">
    <property type="component" value="Unassembled WGS sequence"/>
</dbReference>
<dbReference type="InterPro" id="IPR002999">
    <property type="entry name" value="Tudor"/>
</dbReference>
<dbReference type="SUPFAM" id="SSF63748">
    <property type="entry name" value="Tudor/PWWP/MBT"/>
    <property type="match status" value="1"/>
</dbReference>
<organism evidence="7 8">
    <name type="scientific">Seminavis robusta</name>
    <dbReference type="NCBI Taxonomy" id="568900"/>
    <lineage>
        <taxon>Eukaryota</taxon>
        <taxon>Sar</taxon>
        <taxon>Stramenopiles</taxon>
        <taxon>Ochrophyta</taxon>
        <taxon>Bacillariophyta</taxon>
        <taxon>Bacillariophyceae</taxon>
        <taxon>Bacillariophycidae</taxon>
        <taxon>Naviculales</taxon>
        <taxon>Naviculaceae</taxon>
        <taxon>Seminavis</taxon>
    </lineage>
</organism>
<feature type="domain" description="TNase-like" evidence="6">
    <location>
        <begin position="14"/>
        <end position="193"/>
    </location>
</feature>
<name>A0A9N8H6U7_9STRA</name>
<dbReference type="GO" id="GO:0006402">
    <property type="term" value="P:mRNA catabolic process"/>
    <property type="evidence" value="ECO:0007669"/>
    <property type="project" value="UniProtKB-UniRule"/>
</dbReference>
<dbReference type="GO" id="GO:0005634">
    <property type="term" value="C:nucleus"/>
    <property type="evidence" value="ECO:0007669"/>
    <property type="project" value="TreeGrafter"/>
</dbReference>
<dbReference type="Pfam" id="PF00567">
    <property type="entry name" value="TUDOR"/>
    <property type="match status" value="1"/>
</dbReference>
<proteinExistence type="predicted"/>
<evidence type="ECO:0000313" key="7">
    <source>
        <dbReference type="EMBL" id="CAB9501505.1"/>
    </source>
</evidence>
<keyword evidence="8" id="KW-1185">Reference proteome</keyword>
<evidence type="ECO:0000256" key="1">
    <source>
        <dbReference type="ARBA" id="ARBA00004496"/>
    </source>
</evidence>
<reference evidence="7" key="1">
    <citation type="submission" date="2020-06" db="EMBL/GenBank/DDBJ databases">
        <authorList>
            <consortium name="Plant Systems Biology data submission"/>
        </authorList>
    </citation>
    <scope>NUCLEOTIDE SEQUENCE</scope>
    <source>
        <strain evidence="7">D6</strain>
    </source>
</reference>
<accession>A0A9N8H6U7</accession>
<dbReference type="InterPro" id="IPR016685">
    <property type="entry name" value="Silence_cplx_Nase-comp_TudorSN"/>
</dbReference>
<evidence type="ECO:0000256" key="5">
    <source>
        <dbReference type="SAM" id="MobiDB-lite"/>
    </source>
</evidence>
<evidence type="ECO:0000313" key="8">
    <source>
        <dbReference type="Proteomes" id="UP001153069"/>
    </source>
</evidence>
<feature type="compositionally biased region" description="Low complexity" evidence="5">
    <location>
        <begin position="144"/>
        <end position="165"/>
    </location>
</feature>
<dbReference type="PANTHER" id="PTHR12302:SF2">
    <property type="entry name" value="STAPHYLOCOCCAL NUCLEASE DOMAIN-CONTAINING PROTEIN 1"/>
    <property type="match status" value="1"/>
</dbReference>
<dbReference type="SMART" id="SM00318">
    <property type="entry name" value="SNc"/>
    <property type="match status" value="4"/>
</dbReference>
<evidence type="ECO:0000256" key="2">
    <source>
        <dbReference type="ARBA" id="ARBA00022490"/>
    </source>
</evidence>
<keyword evidence="2 4" id="KW-0963">Cytoplasm</keyword>
<dbReference type="AlphaFoldDB" id="A0A9N8H6U7"/>
<sequence length="960" mass="103796">MSAPAAAKPVLLPQKGTARVKNVMSGDTVILWGKSSVPNQPPPQVQFTLEGLMAPRLASKNYPNDDPGAFPSREFLRQMLIGKMVTFETTRRKPQGGGGVVAATAGSDAAPQNYYHYGHIIFENENVAVRILKNGHAKVRDDFSPPSSTDSSGDNGDSNGKNSDMSEQEVAYRKKFAEAQQEAISAKVGIHATGPLVRKPRNVEDAQSMVKKLKSVTAVVEYIFDGSRFRCQITQANDKEYIHSTFTLILGGVVCPRSQRPTHTTGNPPPQIAPNATPEQELQMGARARLFVEERLLQRELTMVLHGTDKSGGAAVATIQHPKGNIAVELLKNGMGRIADWSVRLMDPGVVPPLRIAENNAKRGNLGVWAHWEAPKLSGAAEIVGTCVEVISGDTLTILPQGVLYDSEQVLQKISLASIRSPRLGSERAGRADEPYAVECKERLRVLCAGKQVKVLVHYERDIPLAPEVTEKRRFGTVSVGKRSDVGETLIQEGLASTQRHRDDDEKSPRYDELRAAEAVAKAAKKGIHVEGKEYKKNAINDLTDPKKAKAYAESLMRGGTLKVVVEFVFNGARFKVFVPSENCYIMFAPNSVRCPQPSPSAAGAKQGKKAEPFGDAAKRHARLSVLQRTVEISCTGVTNGGIITGVLYVGQGPQRRDYSLELVAAGLASVDQRKIDYGEAPKYLVDAHNKAKNGKLGVWSIEQAAPTEKAPTEKSKVKSVKISLSEIRSGSHFFYTVVDDDSSKAMEESMKTFTEANGTDGAPCEVKVNRVVAALFDDGNGKSWYRAKVAERPADGKVAVLFIDHGNVATVPVATHLRPLDDALQSDKIPAVAKEAVLALVTTRSLQTDEGHDAATMLQSLAWGKELTCTMYGPDDDNKMAVTLADASGGETINEQLVAAGLARVASRFAVTGLARRMSDGGPAIELSSTLNKAQGIARKTRSGMWRYGDIGDEDPTDF</sequence>
<dbReference type="PANTHER" id="PTHR12302">
    <property type="entry name" value="EBNA2 BINDING PROTEIN P100"/>
    <property type="match status" value="1"/>
</dbReference>
<dbReference type="InterPro" id="IPR035437">
    <property type="entry name" value="SNase_OB-fold_sf"/>
</dbReference>
<dbReference type="SUPFAM" id="SSF50199">
    <property type="entry name" value="Staphylococcal nuclease"/>
    <property type="match status" value="5"/>
</dbReference>
<dbReference type="InterPro" id="IPR016071">
    <property type="entry name" value="Staphylococal_nuclease_OB-fold"/>
</dbReference>
<dbReference type="SMART" id="SM00333">
    <property type="entry name" value="TUDOR"/>
    <property type="match status" value="1"/>
</dbReference>
<feature type="region of interest" description="Disordered" evidence="5">
    <location>
        <begin position="138"/>
        <end position="169"/>
    </location>
</feature>
<dbReference type="PIRSF" id="PIRSF017179">
    <property type="entry name" value="RISC-Tudor-SN"/>
    <property type="match status" value="1"/>
</dbReference>
<dbReference type="GO" id="GO:0004518">
    <property type="term" value="F:nuclease activity"/>
    <property type="evidence" value="ECO:0007669"/>
    <property type="project" value="TreeGrafter"/>
</dbReference>
<comment type="subcellular location">
    <subcellularLocation>
        <location evidence="1 4">Cytoplasm</location>
    </subcellularLocation>
</comment>
<gene>
    <name evidence="7" type="ORF">SEMRO_110_G055030.1</name>
</gene>
<feature type="domain" description="TNase-like" evidence="6">
    <location>
        <begin position="381"/>
        <end position="531"/>
    </location>
</feature>
<dbReference type="GO" id="GO:0031332">
    <property type="term" value="C:RNAi effector complex"/>
    <property type="evidence" value="ECO:0007669"/>
    <property type="project" value="InterPro"/>
</dbReference>
<feature type="domain" description="TNase-like" evidence="6">
    <location>
        <begin position="560"/>
        <end position="702"/>
    </location>
</feature>
<dbReference type="OrthoDB" id="10023235at2759"/>
<comment type="caution">
    <text evidence="7">The sequence shown here is derived from an EMBL/GenBank/DDBJ whole genome shotgun (WGS) entry which is preliminary data.</text>
</comment>
<keyword evidence="3" id="KW-0677">Repeat</keyword>
<dbReference type="GO" id="GO:0031047">
    <property type="term" value="P:regulatory ncRNA-mediated gene silencing"/>
    <property type="evidence" value="ECO:0007669"/>
    <property type="project" value="UniProtKB-UniRule"/>
</dbReference>
<dbReference type="Pfam" id="PF00565">
    <property type="entry name" value="SNase"/>
    <property type="match status" value="3"/>
</dbReference>
<protein>
    <submittedName>
        <fullName evidence="7">Staphylococcal nuclease domain-containing protein 1</fullName>
    </submittedName>
</protein>
<dbReference type="Gene3D" id="2.40.50.90">
    <property type="match status" value="5"/>
</dbReference>
<dbReference type="EMBL" id="CAICTM010000109">
    <property type="protein sequence ID" value="CAB9501505.1"/>
    <property type="molecule type" value="Genomic_DNA"/>
</dbReference>
<dbReference type="Gene3D" id="2.30.30.140">
    <property type="match status" value="1"/>
</dbReference>
<evidence type="ECO:0000259" key="6">
    <source>
        <dbReference type="PROSITE" id="PS50830"/>
    </source>
</evidence>
<evidence type="ECO:0000256" key="3">
    <source>
        <dbReference type="ARBA" id="ARBA00022737"/>
    </source>
</evidence>
<dbReference type="PROSITE" id="PS50830">
    <property type="entry name" value="TNASE_3"/>
    <property type="match status" value="4"/>
</dbReference>
<feature type="domain" description="TNase-like" evidence="6">
    <location>
        <begin position="214"/>
        <end position="371"/>
    </location>
</feature>
<dbReference type="GO" id="GO:0005829">
    <property type="term" value="C:cytosol"/>
    <property type="evidence" value="ECO:0007669"/>
    <property type="project" value="UniProtKB-UniRule"/>
</dbReference>
<evidence type="ECO:0000256" key="4">
    <source>
        <dbReference type="PIRNR" id="PIRNR017179"/>
    </source>
</evidence>
<dbReference type="GO" id="GO:0003723">
    <property type="term" value="F:RNA binding"/>
    <property type="evidence" value="ECO:0007669"/>
    <property type="project" value="UniProtKB-UniRule"/>
</dbReference>